<dbReference type="Proteomes" id="UP000261480">
    <property type="component" value="Unplaced"/>
</dbReference>
<dbReference type="PANTHER" id="PTHR16520">
    <property type="entry name" value="KINETOCHORE SCAFFOLD 1"/>
    <property type="match status" value="1"/>
</dbReference>
<dbReference type="GO" id="GO:0051301">
    <property type="term" value="P:cell division"/>
    <property type="evidence" value="ECO:0007669"/>
    <property type="project" value="InterPro"/>
</dbReference>
<keyword evidence="1" id="KW-0175">Coiled coil</keyword>
<organism evidence="4 5">
    <name type="scientific">Poecilia mexicana</name>
    <dbReference type="NCBI Taxonomy" id="48701"/>
    <lineage>
        <taxon>Eukaryota</taxon>
        <taxon>Metazoa</taxon>
        <taxon>Chordata</taxon>
        <taxon>Craniata</taxon>
        <taxon>Vertebrata</taxon>
        <taxon>Euteleostomi</taxon>
        <taxon>Actinopterygii</taxon>
        <taxon>Neopterygii</taxon>
        <taxon>Teleostei</taxon>
        <taxon>Neoteleostei</taxon>
        <taxon>Acanthomorphata</taxon>
        <taxon>Ovalentaria</taxon>
        <taxon>Atherinomorphae</taxon>
        <taxon>Cyprinodontiformes</taxon>
        <taxon>Poeciliidae</taxon>
        <taxon>Poeciliinae</taxon>
        <taxon>Poecilia</taxon>
    </lineage>
</organism>
<evidence type="ECO:0000259" key="3">
    <source>
        <dbReference type="Pfam" id="PF18210"/>
    </source>
</evidence>
<evidence type="ECO:0000256" key="2">
    <source>
        <dbReference type="SAM" id="MobiDB-lite"/>
    </source>
</evidence>
<evidence type="ECO:0000313" key="5">
    <source>
        <dbReference type="Proteomes" id="UP000261480"/>
    </source>
</evidence>
<proteinExistence type="predicted"/>
<dbReference type="OrthoDB" id="6132334at2759"/>
<dbReference type="CDD" id="cd21853">
    <property type="entry name" value="KNL1_NTD"/>
    <property type="match status" value="1"/>
</dbReference>
<evidence type="ECO:0000256" key="1">
    <source>
        <dbReference type="SAM" id="Coils"/>
    </source>
</evidence>
<dbReference type="GO" id="GO:0034501">
    <property type="term" value="P:protein localization to kinetochore"/>
    <property type="evidence" value="ECO:0007669"/>
    <property type="project" value="InterPro"/>
</dbReference>
<dbReference type="Pfam" id="PF18210">
    <property type="entry name" value="Knl1_RWD_C"/>
    <property type="match status" value="1"/>
</dbReference>
<dbReference type="STRING" id="48701.ENSPMEP00000003114"/>
<feature type="compositionally biased region" description="Polar residues" evidence="2">
    <location>
        <begin position="1335"/>
        <end position="1358"/>
    </location>
</feature>
<dbReference type="InterPro" id="IPR037388">
    <property type="entry name" value="Blinkin"/>
</dbReference>
<accession>A0A3B3WKE4</accession>
<evidence type="ECO:0000313" key="4">
    <source>
        <dbReference type="Ensembl" id="ENSPMEP00000003114.1"/>
    </source>
</evidence>
<feature type="region of interest" description="Disordered" evidence="2">
    <location>
        <begin position="329"/>
        <end position="354"/>
    </location>
</feature>
<feature type="compositionally biased region" description="Polar residues" evidence="2">
    <location>
        <begin position="273"/>
        <end position="289"/>
    </location>
</feature>
<feature type="compositionally biased region" description="Polar residues" evidence="2">
    <location>
        <begin position="1379"/>
        <end position="1402"/>
    </location>
</feature>
<dbReference type="PANTHER" id="PTHR16520:SF3">
    <property type="entry name" value="KINETOCHORE SCAFFOLD 1"/>
    <property type="match status" value="1"/>
</dbReference>
<dbReference type="InterPro" id="IPR043651">
    <property type="entry name" value="KNL1_MELT_rpt"/>
</dbReference>
<feature type="compositionally biased region" description="Basic and acidic residues" evidence="2">
    <location>
        <begin position="1364"/>
        <end position="1374"/>
    </location>
</feature>
<feature type="domain" description="Knl1 C-terminal RWD" evidence="3">
    <location>
        <begin position="1852"/>
        <end position="2015"/>
    </location>
</feature>
<reference evidence="4" key="2">
    <citation type="submission" date="2025-09" db="UniProtKB">
        <authorList>
            <consortium name="Ensembl"/>
        </authorList>
    </citation>
    <scope>IDENTIFICATION</scope>
</reference>
<dbReference type="KEGG" id="pmei:106908900"/>
<name>A0A3B3WKE4_9TELE</name>
<dbReference type="GO" id="GO:0008608">
    <property type="term" value="P:attachment of spindle microtubules to kinetochore"/>
    <property type="evidence" value="ECO:0007669"/>
    <property type="project" value="InterPro"/>
</dbReference>
<feature type="region of interest" description="Disordered" evidence="2">
    <location>
        <begin position="1253"/>
        <end position="1412"/>
    </location>
</feature>
<dbReference type="InterPro" id="IPR040850">
    <property type="entry name" value="Knl1_RWD_C"/>
</dbReference>
<feature type="compositionally biased region" description="Polar residues" evidence="2">
    <location>
        <begin position="1261"/>
        <end position="1294"/>
    </location>
</feature>
<dbReference type="RefSeq" id="XP_014830642.1">
    <property type="nucleotide sequence ID" value="XM_014975156.1"/>
</dbReference>
<feature type="region of interest" description="Disordered" evidence="2">
    <location>
        <begin position="266"/>
        <end position="298"/>
    </location>
</feature>
<dbReference type="GO" id="GO:0005634">
    <property type="term" value="C:nucleus"/>
    <property type="evidence" value="ECO:0007669"/>
    <property type="project" value="TreeGrafter"/>
</dbReference>
<reference evidence="4" key="1">
    <citation type="submission" date="2025-08" db="UniProtKB">
        <authorList>
            <consortium name="Ensembl"/>
        </authorList>
    </citation>
    <scope>IDENTIFICATION</scope>
</reference>
<dbReference type="Pfam" id="PF19221">
    <property type="entry name" value="MELT"/>
    <property type="match status" value="15"/>
</dbReference>
<feature type="region of interest" description="Disordered" evidence="2">
    <location>
        <begin position="1579"/>
        <end position="1627"/>
    </location>
</feature>
<keyword evidence="5" id="KW-1185">Reference proteome</keyword>
<dbReference type="GeneID" id="106908900"/>
<sequence>MEPVDPGKNVEGTGCSKRRISSILKAPRKSLLLRDSEQQENEVETAKPVEKRNLRRVSFAPANDVLLFAKDAKNASPARNPLQELMGPATATTQNRVQVTTAEDTSPQIMGIDTLLNAPLHASQQRIMVQFDSGSGIGENTVVFSTEDADMDMTHSHTININSDADLLGDPDHQNYDLLLSGGGNEADVFTEVPPSHFAQATNQASALLLDRKTDSSVETRAVSTAAPLLDPGFKDFLSSLSKLSPSNTGMTLLTSDDIKSSLAADVDKENQMPKSLSSSRNTGESFNGSGFRPDDDVTMDVTEAQTGCTLDDNDDDPFQCLFPTQEMYEKSERQSQARGTNQQQSCESLESNDQKAKKSLINLSVLTPLESHEVCSGLKNDFREKTVVFAADDFMDITQNLTGSIAGADRSLLQHKIPTNDVGRENYPNGSGVDPAAPVKPGGDFSTNMTEAQTALGSDDVFQFLLPSEEMQPLCQSQKKEIFALGQQHNDGAQSSDHKGLKTSKLNMEPQRHQLMDKIAAPDDYREKTLPFSADDCLDVTQSRTVHISTNIKPNPLQNDNMAPSCEEKSIRFYADDVTMDMTQCLTTNIATDLASDKFTSLLSLSTPNDCAADSTMMADGFTVYLEDNMDMTEAQTGRILEAEVSEEMLHKHESLQAVVPTEATLHQSVHGKTERNLHQQHKEGFGASDYTETSTKTSLKTIMQRNQVEFESKDDGREKTVRFDAADVCMDVTRLNTMDISSDLPFPNQDLAADGEKTVRFGANDAEMDVTKSHTVNILSDLPLQSLTNVALPANGEKTVRFNANDAAMDITRSHTVDIAHDLNVLVHKKEDFLPAEGERTQRFGASDAEMDVTKCYTVNIMRDLPLQSFPNVAIPSNGEKTLRFSAKDAEMDVTKSHTVNIMRDFPNVAVPSNGEKTEHFISNEAAMDVTRSHTVKIFTDAKMALNQNENLLPAGGDKTVRFNANDAAMDITKSHTVNIVHDVDLLPHQNVDALPADGERTVRFGVNDAEMDVTKSHTVNIRRDLTLQSFPNLTMPSNGEKTVRFSANEAAMDVTRSHTVNIVQDLDLLPHQNVDALPADGERTVRFGVNDVDMESTKSLTGKVLVNSNVLSDQIANPLSAKEENLAWLAANDVTMDITRSHTVSIVTDFDQITESSPTDKERISNTFVDETGSDTKSISKNYKLASRYNAELLPKSGEKTTKFTTNNATLNMTHCPRVNIVNNPLFHPVMSDQNSENMNDTLTIKEMDKMDSGNCGLDSNPSPSTQSDLFQTSCAQVEANRNTPSCPDSSHSLRKTQELDTGPENESSSLGSNVDKPINKTKTDTEEICASVNQTDPLASSTDDPPQGVSSKQNPHSKRFKESVSDEPRPGAETQAVSQKMESSPSNADQNAVVPSSRMSRRKSLADLQSKVKRLSQLINAAPDPPAVETCTVSLLHPDPNLETNTNDAEAEPLSVATSSTPFSLKTKQLMSRLSVGGFKPKLPKRNTADDLNKSAIKEPTKTFTVSVPNQLSQFDKFTDIHDEELVDCEDFSETIDTMTPEKFSKKDNSSDQFSTFQPLEEVFAYMDDFMSSSQRQKRSLLENEDETEEDEKRKKMCTEFAEPASQSDVDDESNMAAARTQTIGSPSNIISRCEIASESTFKHSLFESQLEDYSSDGQKKLEDGTITVLEFFNLFSIDFVIHNPRQSVLPARLLENSDATALDLLKDKHISRPKQTVYEADVKSLTEKVEGLKYRMQDLGKPLKTVNRSLWEEVNQFTEKELKSFGAKLKERNNFFRKNSKVQSHEMKAELYANLVRVNLEEQQKLRGTISQADEMIQTLDGCISELEAELDAVVEKGSENKPSLKSLQEEMSKVTETLADHERQTSELDLEKKKNSCELTKLKAEERKLENYIDALNMLNEWRLEEKDDKKDNCSVFTFLHKTLFLRLVYEKTKGNDADSKSERKITNISFKFNLSDEKSQCHARLVHKLVSQFIEGESDWVEKYPSSGHVPKLLQDVSLVVSRCRLVGEELRLLKMWGNLRFDILHISCSHTQIHIVFSSLRKLSKFEVVFGVRLTDQICVFHVQSFKNLIGNTTIQQIEEVVASLSPGRDLFTRIIKKIHETLLS</sequence>
<feature type="compositionally biased region" description="Polar residues" evidence="2">
    <location>
        <begin position="337"/>
        <end position="352"/>
    </location>
</feature>
<dbReference type="Ensembl" id="ENSPMET00000011401.1">
    <property type="protein sequence ID" value="ENSPMEP00000003114.1"/>
    <property type="gene ID" value="ENSPMEG00000004202.1"/>
</dbReference>
<protein>
    <recommendedName>
        <fullName evidence="3">Knl1 C-terminal RWD domain-containing protein</fullName>
    </recommendedName>
</protein>
<dbReference type="CTD" id="57082"/>
<feature type="coiled-coil region" evidence="1">
    <location>
        <begin position="1850"/>
        <end position="1905"/>
    </location>
</feature>
<dbReference type="CDD" id="cd22817">
    <property type="entry name" value="DRWD-N_Knl1"/>
    <property type="match status" value="1"/>
</dbReference>